<dbReference type="AlphaFoldDB" id="A0A7T7XNK8"/>
<dbReference type="Gene3D" id="2.160.20.20">
    <property type="match status" value="1"/>
</dbReference>
<dbReference type="InterPro" id="IPR039448">
    <property type="entry name" value="Beta_helix"/>
</dbReference>
<dbReference type="InterPro" id="IPR012332">
    <property type="entry name" value="Autotransporter_pectin_lyase_C"/>
</dbReference>
<gene>
    <name evidence="2" type="ORF">JFL75_01710</name>
</gene>
<organism evidence="2 3">
    <name type="scientific">Breznakiella homolactica</name>
    <dbReference type="NCBI Taxonomy" id="2798577"/>
    <lineage>
        <taxon>Bacteria</taxon>
        <taxon>Pseudomonadati</taxon>
        <taxon>Spirochaetota</taxon>
        <taxon>Spirochaetia</taxon>
        <taxon>Spirochaetales</taxon>
        <taxon>Breznakiellaceae</taxon>
        <taxon>Breznakiella</taxon>
    </lineage>
</organism>
<dbReference type="InterPro" id="IPR012334">
    <property type="entry name" value="Pectin_lyas_fold"/>
</dbReference>
<evidence type="ECO:0000313" key="3">
    <source>
        <dbReference type="Proteomes" id="UP000595917"/>
    </source>
</evidence>
<dbReference type="SMART" id="SM00710">
    <property type="entry name" value="PbH1"/>
    <property type="match status" value="13"/>
</dbReference>
<sequence length="996" mass="103314">MVLPGCDLFNLSAPDYIDEYTSNASAERWEFITSWDTAPNNGNVVIAPATAENPAVLSIRLRNPRQYSLVYTVEVKNTDGTYGTAAADFAAAEAERYDRVLIKLFKAKIRDTIQIRLSFRTTDGLRTFESYEVPLIHCNTPPEAAENLSVTLSGSYPLASWTMNVSGDHDDVEKLVIRYREKEGSPIADEYSRLGETLWRNASGKTITYDTQSETYSILFPMPQAAGSSLTDHYNFSVTLYDGDGFSAEAATPGFGLSQAPLVSIETVSEDNDARTAAVGLTAAADKIWYKVNAGTTLQYWGPFTVDAGDEVTAWSTKTGCTESEKNKSLILVYGSVFIDPVAGIDSDPGEPRRGWFPGYPVQSVNTGIGMLNSKSVRDGALYLMGTWDTVNPGMGSGGLVEIIGFSGSTLKVRGYGGATVLDAENSGRVLYIDNSSASVTLKDLIIKNGKYENGGGIYLASGTLTVEDCTVLDNSAVAPSFGSSIYGGGIYISAGGNLTLQGNTLIKNNKLSDSTSMGIVSGYGGGIYVGSGGAAVIQGNTTIEDSAFDDGGGSFLGIFEGNGAGMYIDTGGSLTVQDNSVIQNNRFDIGSGGGIYLGNNGTLIIQGNASIWGNNATYGGGVYVWGNQSSFIMRGGTIGGYNSGEGNTSSGGGGGLEVAYGQFRMEGDAKIIGNKTTAQGGGGIHLSQGASFTMTGNTLIEKNEAPQGGGVNNPDTTTFTMTGGIIRGNIASTNGGGVATSSHTTSGFTMSGSALIESNTALRGGGVYMTDPACKFTMTGGTIRNHTLPAGSGGGGLYISEGTFAMSGSAVIENNSAVSGGGVYMHNNGSVFTMTGGTIRNHILSSGADGGGVHMNDGAFTMSGSAVIDNNSAGFGGGLYIGNGNFTMTGGTIKNNSAVGGGGGICANQNIHLGAAAYIPLNDVYLSSLSRIEIISNLTGNPAAVITPDAYSRTDPVLEGSGTLVQDNYRRFSVSRDGMTPYYLDVNGKLTTASP</sequence>
<dbReference type="PANTHER" id="PTHR11319:SF35">
    <property type="entry name" value="OUTER MEMBRANE PROTEIN PMPC-RELATED"/>
    <property type="match status" value="1"/>
</dbReference>
<proteinExistence type="predicted"/>
<reference evidence="2" key="1">
    <citation type="submission" date="2021-01" db="EMBL/GenBank/DDBJ databases">
        <title>Description of Breznakiella homolactica.</title>
        <authorList>
            <person name="Song Y."/>
            <person name="Brune A."/>
        </authorList>
    </citation>
    <scope>NUCLEOTIDE SEQUENCE</scope>
    <source>
        <strain evidence="2">RmG30</strain>
    </source>
</reference>
<feature type="domain" description="Right handed beta helix" evidence="1">
    <location>
        <begin position="428"/>
        <end position="542"/>
    </location>
</feature>
<dbReference type="EMBL" id="CP067089">
    <property type="protein sequence ID" value="QQO09660.1"/>
    <property type="molecule type" value="Genomic_DNA"/>
</dbReference>
<evidence type="ECO:0000259" key="1">
    <source>
        <dbReference type="Pfam" id="PF13229"/>
    </source>
</evidence>
<dbReference type="KEGG" id="bhc:JFL75_01710"/>
<evidence type="ECO:0000313" key="2">
    <source>
        <dbReference type="EMBL" id="QQO09660.1"/>
    </source>
</evidence>
<dbReference type="Gene3D" id="2.160.20.10">
    <property type="entry name" value="Single-stranded right-handed beta-helix, Pectin lyase-like"/>
    <property type="match status" value="1"/>
</dbReference>
<dbReference type="RefSeq" id="WP_215626963.1">
    <property type="nucleotide sequence ID" value="NZ_CP067089.2"/>
</dbReference>
<protein>
    <submittedName>
        <fullName evidence="2">Right-handed parallel beta-helix repeat-containing protein</fullName>
    </submittedName>
</protein>
<name>A0A7T7XNK8_9SPIR</name>
<dbReference type="Pfam" id="PF13229">
    <property type="entry name" value="Beta_helix"/>
    <property type="match status" value="1"/>
</dbReference>
<dbReference type="PANTHER" id="PTHR11319">
    <property type="entry name" value="G PROTEIN-COUPLED RECEPTOR-RELATED"/>
    <property type="match status" value="1"/>
</dbReference>
<dbReference type="InterPro" id="IPR006626">
    <property type="entry name" value="PbH1"/>
</dbReference>
<dbReference type="SUPFAM" id="SSF51126">
    <property type="entry name" value="Pectin lyase-like"/>
    <property type="match status" value="2"/>
</dbReference>
<dbReference type="InterPro" id="IPR011050">
    <property type="entry name" value="Pectin_lyase_fold/virulence"/>
</dbReference>
<accession>A0A7T7XNK8</accession>
<dbReference type="Proteomes" id="UP000595917">
    <property type="component" value="Chromosome"/>
</dbReference>
<keyword evidence="3" id="KW-1185">Reference proteome</keyword>